<evidence type="ECO:0000256" key="12">
    <source>
        <dbReference type="SAM" id="MobiDB-lite"/>
    </source>
</evidence>
<evidence type="ECO:0000256" key="9">
    <source>
        <dbReference type="ARBA" id="ARBA00022842"/>
    </source>
</evidence>
<comment type="cofactor">
    <cofactor evidence="2">
        <name>Mg(2+)</name>
        <dbReference type="ChEBI" id="CHEBI:18420"/>
    </cofactor>
</comment>
<evidence type="ECO:0000256" key="5">
    <source>
        <dbReference type="ARBA" id="ARBA00022676"/>
    </source>
</evidence>
<name>A0A388LUI8_CHABU</name>
<dbReference type="InterPro" id="IPR045121">
    <property type="entry name" value="CoAse"/>
</dbReference>
<evidence type="ECO:0000256" key="4">
    <source>
        <dbReference type="ARBA" id="ARBA00022475"/>
    </source>
</evidence>
<gene>
    <name evidence="14" type="ORF">CBR_g40798</name>
</gene>
<evidence type="ECO:0000256" key="2">
    <source>
        <dbReference type="ARBA" id="ARBA00001946"/>
    </source>
</evidence>
<keyword evidence="7" id="KW-0479">Metal-binding</keyword>
<evidence type="ECO:0000313" key="15">
    <source>
        <dbReference type="Proteomes" id="UP000265515"/>
    </source>
</evidence>
<dbReference type="GO" id="GO:0006637">
    <property type="term" value="P:acyl-CoA metabolic process"/>
    <property type="evidence" value="ECO:0007669"/>
    <property type="project" value="UniProtKB-ARBA"/>
</dbReference>
<dbReference type="GO" id="GO:0010945">
    <property type="term" value="F:coenzyme A diphosphatase activity"/>
    <property type="evidence" value="ECO:0007669"/>
    <property type="project" value="InterPro"/>
</dbReference>
<dbReference type="GO" id="GO:0015937">
    <property type="term" value="P:coenzyme A biosynthetic process"/>
    <property type="evidence" value="ECO:0007669"/>
    <property type="project" value="UniProtKB-ARBA"/>
</dbReference>
<dbReference type="GO" id="GO:0016757">
    <property type="term" value="F:glycosyltransferase activity"/>
    <property type="evidence" value="ECO:0007669"/>
    <property type="project" value="UniProtKB-KW"/>
</dbReference>
<dbReference type="Pfam" id="PF00535">
    <property type="entry name" value="Glycos_transf_2"/>
    <property type="match status" value="1"/>
</dbReference>
<dbReference type="GO" id="GO:0005886">
    <property type="term" value="C:plasma membrane"/>
    <property type="evidence" value="ECO:0007669"/>
    <property type="project" value="UniProtKB-SubCell"/>
</dbReference>
<keyword evidence="4" id="KW-1003">Cell membrane</keyword>
<dbReference type="SUPFAM" id="SSF53448">
    <property type="entry name" value="Nucleotide-diphospho-sugar transferases"/>
    <property type="match status" value="1"/>
</dbReference>
<dbReference type="GO" id="GO:0005737">
    <property type="term" value="C:cytoplasm"/>
    <property type="evidence" value="ECO:0007669"/>
    <property type="project" value="UniProtKB-ARBA"/>
</dbReference>
<evidence type="ECO:0000256" key="11">
    <source>
        <dbReference type="ARBA" id="ARBA00023211"/>
    </source>
</evidence>
<evidence type="ECO:0000256" key="6">
    <source>
        <dbReference type="ARBA" id="ARBA00022679"/>
    </source>
</evidence>
<dbReference type="Pfam" id="PF00293">
    <property type="entry name" value="NUDIX"/>
    <property type="match status" value="1"/>
</dbReference>
<keyword evidence="11" id="KW-0464">Manganese</keyword>
<feature type="domain" description="Nudix hydrolase" evidence="13">
    <location>
        <begin position="556"/>
        <end position="691"/>
    </location>
</feature>
<evidence type="ECO:0000259" key="13">
    <source>
        <dbReference type="PROSITE" id="PS51462"/>
    </source>
</evidence>
<comment type="cofactor">
    <cofactor evidence="1">
        <name>Mn(2+)</name>
        <dbReference type="ChEBI" id="CHEBI:29035"/>
    </cofactor>
</comment>
<dbReference type="Gene3D" id="3.90.79.10">
    <property type="entry name" value="Nucleoside Triphosphate Pyrophosphohydrolase"/>
    <property type="match status" value="1"/>
</dbReference>
<sequence length="754" mass="81689">MRVSVILPVLNEEKNIARAIESTRCGTTEGAEAVPEVIVVDGGSNDQTVTIARSMGVNVLQSPRGRGPQMNAGAQAANGDVLLFLHGDSSLPPGYIHMISSALRLPMSSPSSPLATSSVAQSSGTFGGTFGGGGQTSKRQVREWGAFVKPRIDASGWGYRVLETLILIRTRVFYMPYGDQGLFIRRDTFGEIGGYPSMPIMEDFELVRRLKRRGPPGLISGGPLLISARRWEERGIVETTIMNQVMILGYFIGVSPSKLADLYRSRPLRKLCSGLCVARRCLPSGCRLRPGVSGCGGGCGHGSGHVTPAWSAAEIYRHRKANGFPSPQRDQQRSSLSAAAMANHDYHQEHEEEALHLQQQRPEIIWSPHGIGWDCGIMEDDYWLCPEMRRLALQLREYRPSGVDFLASVEGQRVEEEEEEGNEQAEGGRSGRRRGSDTCQDVVEGSKGGHDVGGDVGVGCPKTGGAPSSSSSSVPSSTRSHSEEESRGDDAAAAGRIGESDEESWQVGCSRLSLAAYSSAPAPCASAAGATPMSGLLVETPAATKGKRVRTLCRVKKNAAVLVPLFRRNGELRVLLTKRASAMTSHSGEVALPGGKRDEGDSDDAATALREAFEEIGLPPAKVRVVARLEPFLSKHLLTVSPVVGLLPSTGVPKLQLNEEEVETVFDMPLETFLKEDAHMHDDLEWLGLPYRVHHFWHDCDGVRFHVWGLTAAILIRAAAVVFQRPSAFKEFHPAVPDYASVLRILAQRRLLQL</sequence>
<dbReference type="SUPFAM" id="SSF55811">
    <property type="entry name" value="Nudix"/>
    <property type="match status" value="1"/>
</dbReference>
<dbReference type="EMBL" id="BFEA01000543">
    <property type="protein sequence ID" value="GBG85986.1"/>
    <property type="molecule type" value="Genomic_DNA"/>
</dbReference>
<dbReference type="GO" id="GO:0008893">
    <property type="term" value="F:guanosine-3',5'-bis(diphosphate) 3'-diphosphatase activity"/>
    <property type="evidence" value="ECO:0007669"/>
    <property type="project" value="UniProtKB-ARBA"/>
</dbReference>
<feature type="compositionally biased region" description="Basic and acidic residues" evidence="12">
    <location>
        <begin position="480"/>
        <end position="490"/>
    </location>
</feature>
<comment type="caution">
    <text evidence="14">The sequence shown here is derived from an EMBL/GenBank/DDBJ whole genome shotgun (WGS) entry which is preliminary data.</text>
</comment>
<comment type="subcellular location">
    <subcellularLocation>
        <location evidence="3">Cell membrane</location>
    </subcellularLocation>
</comment>
<dbReference type="Proteomes" id="UP000265515">
    <property type="component" value="Unassembled WGS sequence"/>
</dbReference>
<evidence type="ECO:0000313" key="14">
    <source>
        <dbReference type="EMBL" id="GBG85986.1"/>
    </source>
</evidence>
<keyword evidence="9" id="KW-0460">Magnesium</keyword>
<dbReference type="PANTHER" id="PTHR43646">
    <property type="entry name" value="GLYCOSYLTRANSFERASE"/>
    <property type="match status" value="1"/>
</dbReference>
<evidence type="ECO:0000256" key="8">
    <source>
        <dbReference type="ARBA" id="ARBA00022801"/>
    </source>
</evidence>
<dbReference type="PANTHER" id="PTHR43646:SF2">
    <property type="entry name" value="GLYCOSYLTRANSFERASE 2-LIKE DOMAIN-CONTAINING PROTEIN"/>
    <property type="match status" value="1"/>
</dbReference>
<keyword evidence="8" id="KW-0378">Hydrolase</keyword>
<keyword evidence="6" id="KW-0808">Transferase</keyword>
<keyword evidence="10" id="KW-0472">Membrane</keyword>
<evidence type="ECO:0000256" key="1">
    <source>
        <dbReference type="ARBA" id="ARBA00001936"/>
    </source>
</evidence>
<dbReference type="CDD" id="cd02522">
    <property type="entry name" value="GT_2_like_a"/>
    <property type="match status" value="1"/>
</dbReference>
<dbReference type="AlphaFoldDB" id="A0A388LUI8"/>
<dbReference type="OrthoDB" id="2020223at2759"/>
<reference evidence="14 15" key="1">
    <citation type="journal article" date="2018" name="Cell">
        <title>The Chara Genome: Secondary Complexity and Implications for Plant Terrestrialization.</title>
        <authorList>
            <person name="Nishiyama T."/>
            <person name="Sakayama H."/>
            <person name="Vries J.D."/>
            <person name="Buschmann H."/>
            <person name="Saint-Marcoux D."/>
            <person name="Ullrich K.K."/>
            <person name="Haas F.B."/>
            <person name="Vanderstraeten L."/>
            <person name="Becker D."/>
            <person name="Lang D."/>
            <person name="Vosolsobe S."/>
            <person name="Rombauts S."/>
            <person name="Wilhelmsson P.K.I."/>
            <person name="Janitza P."/>
            <person name="Kern R."/>
            <person name="Heyl A."/>
            <person name="Rumpler F."/>
            <person name="Villalobos L.I.A.C."/>
            <person name="Clay J.M."/>
            <person name="Skokan R."/>
            <person name="Toyoda A."/>
            <person name="Suzuki Y."/>
            <person name="Kagoshima H."/>
            <person name="Schijlen E."/>
            <person name="Tajeshwar N."/>
            <person name="Catarino B."/>
            <person name="Hetherington A.J."/>
            <person name="Saltykova A."/>
            <person name="Bonnot C."/>
            <person name="Breuninger H."/>
            <person name="Symeonidi A."/>
            <person name="Radhakrishnan G.V."/>
            <person name="Van Nieuwerburgh F."/>
            <person name="Deforce D."/>
            <person name="Chang C."/>
            <person name="Karol K.G."/>
            <person name="Hedrich R."/>
            <person name="Ulvskov P."/>
            <person name="Glockner G."/>
            <person name="Delwiche C.F."/>
            <person name="Petrasek J."/>
            <person name="Van de Peer Y."/>
            <person name="Friml J."/>
            <person name="Beilby M."/>
            <person name="Dolan L."/>
            <person name="Kohara Y."/>
            <person name="Sugano S."/>
            <person name="Fujiyama A."/>
            <person name="Delaux P.-M."/>
            <person name="Quint M."/>
            <person name="TheiBen G."/>
            <person name="Hagemann M."/>
            <person name="Harholt J."/>
            <person name="Dunand C."/>
            <person name="Zachgo S."/>
            <person name="Langdale J."/>
            <person name="Maumus F."/>
            <person name="Straeten D.V.D."/>
            <person name="Gould S.B."/>
            <person name="Rensing S.A."/>
        </authorList>
    </citation>
    <scope>NUCLEOTIDE SEQUENCE [LARGE SCALE GENOMIC DNA]</scope>
    <source>
        <strain evidence="14 15">S276</strain>
    </source>
</reference>
<dbReference type="GO" id="GO:0046872">
    <property type="term" value="F:metal ion binding"/>
    <property type="evidence" value="ECO:0007669"/>
    <property type="project" value="UniProtKB-KW"/>
</dbReference>
<dbReference type="Gramene" id="GBG85986">
    <property type="protein sequence ID" value="GBG85986"/>
    <property type="gene ID" value="CBR_g40798"/>
</dbReference>
<dbReference type="STRING" id="69332.A0A388LUI8"/>
<proteinExistence type="predicted"/>
<protein>
    <recommendedName>
        <fullName evidence="13">Nudix hydrolase domain-containing protein</fullName>
    </recommendedName>
</protein>
<dbReference type="InterPro" id="IPR000086">
    <property type="entry name" value="NUDIX_hydrolase_dom"/>
</dbReference>
<accession>A0A388LUI8</accession>
<evidence type="ECO:0000256" key="10">
    <source>
        <dbReference type="ARBA" id="ARBA00023136"/>
    </source>
</evidence>
<dbReference type="FunFam" id="3.90.79.10:FF:000036">
    <property type="entry name" value="Nudix hydrolase 11"/>
    <property type="match status" value="1"/>
</dbReference>
<dbReference type="InterPro" id="IPR026461">
    <property type="entry name" value="Trfase_2_rSAM/seldom_assoc"/>
</dbReference>
<keyword evidence="15" id="KW-1185">Reference proteome</keyword>
<evidence type="ECO:0000256" key="3">
    <source>
        <dbReference type="ARBA" id="ARBA00004236"/>
    </source>
</evidence>
<keyword evidence="5" id="KW-0328">Glycosyltransferase</keyword>
<dbReference type="InterPro" id="IPR015797">
    <property type="entry name" value="NUDIX_hydrolase-like_dom_sf"/>
</dbReference>
<dbReference type="PROSITE" id="PS51462">
    <property type="entry name" value="NUDIX"/>
    <property type="match status" value="1"/>
</dbReference>
<feature type="compositionally biased region" description="Low complexity" evidence="12">
    <location>
        <begin position="468"/>
        <end position="479"/>
    </location>
</feature>
<dbReference type="Gene3D" id="3.90.550.10">
    <property type="entry name" value="Spore Coat Polysaccharide Biosynthesis Protein SpsA, Chain A"/>
    <property type="match status" value="1"/>
</dbReference>
<dbReference type="CDD" id="cd03426">
    <property type="entry name" value="NUDIX_CoAse_Nudt7"/>
    <property type="match status" value="1"/>
</dbReference>
<feature type="region of interest" description="Disordered" evidence="12">
    <location>
        <begin position="410"/>
        <end position="502"/>
    </location>
</feature>
<organism evidence="14 15">
    <name type="scientific">Chara braunii</name>
    <name type="common">Braun's stonewort</name>
    <dbReference type="NCBI Taxonomy" id="69332"/>
    <lineage>
        <taxon>Eukaryota</taxon>
        <taxon>Viridiplantae</taxon>
        <taxon>Streptophyta</taxon>
        <taxon>Charophyceae</taxon>
        <taxon>Charales</taxon>
        <taxon>Characeae</taxon>
        <taxon>Chara</taxon>
    </lineage>
</organism>
<evidence type="ECO:0000256" key="7">
    <source>
        <dbReference type="ARBA" id="ARBA00022723"/>
    </source>
</evidence>
<dbReference type="InterPro" id="IPR029044">
    <property type="entry name" value="Nucleotide-diphossugar_trans"/>
</dbReference>
<dbReference type="InterPro" id="IPR001173">
    <property type="entry name" value="Glyco_trans_2-like"/>
</dbReference>